<sequence>MCKELCRLEFSRKCFGCDQIRVLNINPKNLCQEDIDKEEICFDETLKEEMALCKRNCKKSCKQKTEISVLIFKVCSGRKDFTVLSFLHNRILPFCPKNHCMGHGISAVTSVD</sequence>
<organism evidence="1 2">
    <name type="scientific">Larinioides sclopetarius</name>
    <dbReference type="NCBI Taxonomy" id="280406"/>
    <lineage>
        <taxon>Eukaryota</taxon>
        <taxon>Metazoa</taxon>
        <taxon>Ecdysozoa</taxon>
        <taxon>Arthropoda</taxon>
        <taxon>Chelicerata</taxon>
        <taxon>Arachnida</taxon>
        <taxon>Araneae</taxon>
        <taxon>Araneomorphae</taxon>
        <taxon>Entelegynae</taxon>
        <taxon>Araneoidea</taxon>
        <taxon>Araneidae</taxon>
        <taxon>Larinioides</taxon>
    </lineage>
</organism>
<gene>
    <name evidence="1" type="ORF">LARSCL_LOCUS18800</name>
</gene>
<dbReference type="EMBL" id="CAXIEN010000349">
    <property type="protein sequence ID" value="CAL1294590.1"/>
    <property type="molecule type" value="Genomic_DNA"/>
</dbReference>
<protein>
    <submittedName>
        <fullName evidence="1">Uncharacterized protein</fullName>
    </submittedName>
</protein>
<name>A0AAV2BFC3_9ARAC</name>
<evidence type="ECO:0000313" key="2">
    <source>
        <dbReference type="Proteomes" id="UP001497382"/>
    </source>
</evidence>
<dbReference type="AlphaFoldDB" id="A0AAV2BFC3"/>
<dbReference type="Proteomes" id="UP001497382">
    <property type="component" value="Unassembled WGS sequence"/>
</dbReference>
<evidence type="ECO:0000313" key="1">
    <source>
        <dbReference type="EMBL" id="CAL1294590.1"/>
    </source>
</evidence>
<proteinExistence type="predicted"/>
<keyword evidence="2" id="KW-1185">Reference proteome</keyword>
<accession>A0AAV2BFC3</accession>
<comment type="caution">
    <text evidence="1">The sequence shown here is derived from an EMBL/GenBank/DDBJ whole genome shotgun (WGS) entry which is preliminary data.</text>
</comment>
<reference evidence="1 2" key="1">
    <citation type="submission" date="2024-04" db="EMBL/GenBank/DDBJ databases">
        <authorList>
            <person name="Rising A."/>
            <person name="Reimegard J."/>
            <person name="Sonavane S."/>
            <person name="Akerstrom W."/>
            <person name="Nylinder S."/>
            <person name="Hedman E."/>
            <person name="Kallberg Y."/>
        </authorList>
    </citation>
    <scope>NUCLEOTIDE SEQUENCE [LARGE SCALE GENOMIC DNA]</scope>
</reference>